<reference evidence="2" key="1">
    <citation type="submission" date="2014-09" db="EMBL/GenBank/DDBJ databases">
        <authorList>
            <person name="Magalhaes I.L.F."/>
            <person name="Oliveira U."/>
            <person name="Santos F.R."/>
            <person name="Vidigal T.H.D.A."/>
            <person name="Brescovit A.D."/>
            <person name="Santos A.J."/>
        </authorList>
    </citation>
    <scope>NUCLEOTIDE SEQUENCE</scope>
    <source>
        <tissue evidence="2">Shoot tissue taken approximately 20 cm above the soil surface</tissue>
    </source>
</reference>
<dbReference type="AlphaFoldDB" id="A0A0A9C3M0"/>
<name>A0A0A9C3M0_ARUDO</name>
<sequence length="59" mass="6455">MRGFSATGAHRRMVGGEWRRGQGSALSRARSSVRIGARFGPTASRSRGETRHGTTRRRG</sequence>
<evidence type="ECO:0000313" key="2">
    <source>
        <dbReference type="EMBL" id="JAD70909.1"/>
    </source>
</evidence>
<organism evidence="2">
    <name type="scientific">Arundo donax</name>
    <name type="common">Giant reed</name>
    <name type="synonym">Donax arundinaceus</name>
    <dbReference type="NCBI Taxonomy" id="35708"/>
    <lineage>
        <taxon>Eukaryota</taxon>
        <taxon>Viridiplantae</taxon>
        <taxon>Streptophyta</taxon>
        <taxon>Embryophyta</taxon>
        <taxon>Tracheophyta</taxon>
        <taxon>Spermatophyta</taxon>
        <taxon>Magnoliopsida</taxon>
        <taxon>Liliopsida</taxon>
        <taxon>Poales</taxon>
        <taxon>Poaceae</taxon>
        <taxon>PACMAD clade</taxon>
        <taxon>Arundinoideae</taxon>
        <taxon>Arundineae</taxon>
        <taxon>Arundo</taxon>
    </lineage>
</organism>
<accession>A0A0A9C3M0</accession>
<proteinExistence type="predicted"/>
<protein>
    <submittedName>
        <fullName evidence="2">Uncharacterized protein</fullName>
    </submittedName>
</protein>
<evidence type="ECO:0000256" key="1">
    <source>
        <dbReference type="SAM" id="MobiDB-lite"/>
    </source>
</evidence>
<reference evidence="2" key="2">
    <citation type="journal article" date="2015" name="Data Brief">
        <title>Shoot transcriptome of the giant reed, Arundo donax.</title>
        <authorList>
            <person name="Barrero R.A."/>
            <person name="Guerrero F.D."/>
            <person name="Moolhuijzen P."/>
            <person name="Goolsby J.A."/>
            <person name="Tidwell J."/>
            <person name="Bellgard S.E."/>
            <person name="Bellgard M.I."/>
        </authorList>
    </citation>
    <scope>NUCLEOTIDE SEQUENCE</scope>
    <source>
        <tissue evidence="2">Shoot tissue taken approximately 20 cm above the soil surface</tissue>
    </source>
</reference>
<dbReference type="EMBL" id="GBRH01226986">
    <property type="protein sequence ID" value="JAD70909.1"/>
    <property type="molecule type" value="Transcribed_RNA"/>
</dbReference>
<feature type="region of interest" description="Disordered" evidence="1">
    <location>
        <begin position="1"/>
        <end position="59"/>
    </location>
</feature>